<dbReference type="Pfam" id="PF12957">
    <property type="entry name" value="DUF3846"/>
    <property type="match status" value="1"/>
</dbReference>
<comment type="caution">
    <text evidence="2">The sequence shown here is derived from an EMBL/GenBank/DDBJ whole genome shotgun (WGS) entry which is preliminary data.</text>
</comment>
<evidence type="ECO:0000313" key="3">
    <source>
        <dbReference type="Proteomes" id="UP000295500"/>
    </source>
</evidence>
<accession>A0A4V6PUX0</accession>
<gene>
    <name evidence="2" type="ORF">EV211_12323</name>
</gene>
<dbReference type="OrthoDB" id="9813511at2"/>
<feature type="domain" description="DUF3846" evidence="1">
    <location>
        <begin position="11"/>
        <end position="114"/>
    </location>
</feature>
<name>A0A4V6PUX0_9FIRM</name>
<dbReference type="Proteomes" id="UP000295500">
    <property type="component" value="Unassembled WGS sequence"/>
</dbReference>
<dbReference type="AlphaFoldDB" id="A0A4V6PUX0"/>
<evidence type="ECO:0000313" key="2">
    <source>
        <dbReference type="EMBL" id="TDP53708.1"/>
    </source>
</evidence>
<dbReference type="InterPro" id="IPR024559">
    <property type="entry name" value="DUF3846"/>
</dbReference>
<reference evidence="2 3" key="1">
    <citation type="submission" date="2019-03" db="EMBL/GenBank/DDBJ databases">
        <title>Genomic Encyclopedia of Type Strains, Phase IV (KMG-IV): sequencing the most valuable type-strain genomes for metagenomic binning, comparative biology and taxonomic classification.</title>
        <authorList>
            <person name="Goeker M."/>
        </authorList>
    </citation>
    <scope>NUCLEOTIDE SEQUENCE [LARGE SCALE GENOMIC DNA]</scope>
    <source>
        <strain evidence="2 3">DSM 28287</strain>
    </source>
</reference>
<dbReference type="EMBL" id="SNXO01000023">
    <property type="protein sequence ID" value="TDP53708.1"/>
    <property type="molecule type" value="Genomic_DNA"/>
</dbReference>
<keyword evidence="3" id="KW-1185">Reference proteome</keyword>
<organism evidence="2 3">
    <name type="scientific">Aminicella lysinilytica</name>
    <dbReference type="NCBI Taxonomy" id="433323"/>
    <lineage>
        <taxon>Bacteria</taxon>
        <taxon>Bacillati</taxon>
        <taxon>Bacillota</taxon>
        <taxon>Clostridia</taxon>
        <taxon>Peptostreptococcales</taxon>
        <taxon>Anaerovoracaceae</taxon>
        <taxon>Aminicella</taxon>
    </lineage>
</organism>
<evidence type="ECO:0000259" key="1">
    <source>
        <dbReference type="Pfam" id="PF12957"/>
    </source>
</evidence>
<protein>
    <submittedName>
        <fullName evidence="2">Uncharacterized protein DUF3846</fullName>
    </submittedName>
</protein>
<dbReference type="RefSeq" id="WP_133528707.1">
    <property type="nucleotide sequence ID" value="NZ_SNXO01000023.1"/>
</dbReference>
<proteinExistence type="predicted"/>
<sequence>MNNVKETEGLINVLLVKPGEEAKMVEINDNLESMQNAIGGMIEEYMPFEDDVAIVCNEEGKLMGLPPSRAIYGEDGRLMDVMSGTFFVCYAPIESERFLSLPTDLEKKYTEMFKSPEEFFRTTEGIKVVKIEPKGREKSAGMER</sequence>